<dbReference type="Proteomes" id="UP000001396">
    <property type="component" value="Unassembled WGS sequence"/>
</dbReference>
<feature type="compositionally biased region" description="Low complexity" evidence="4">
    <location>
        <begin position="485"/>
        <end position="502"/>
    </location>
</feature>
<dbReference type="GO" id="GO:0010629">
    <property type="term" value="P:negative regulation of gene expression"/>
    <property type="evidence" value="ECO:0007669"/>
    <property type="project" value="UniProtKB-ARBA"/>
</dbReference>
<dbReference type="PROSITE" id="PS50102">
    <property type="entry name" value="RRM"/>
    <property type="match status" value="3"/>
</dbReference>
<feature type="region of interest" description="Disordered" evidence="4">
    <location>
        <begin position="1"/>
        <end position="63"/>
    </location>
</feature>
<dbReference type="PRINTS" id="PR00961">
    <property type="entry name" value="HUDSXLRNA"/>
</dbReference>
<reference evidence="6 7" key="1">
    <citation type="journal article" date="2011" name="Genome Res.">
        <title>Phylogeny-wide analysis of social amoeba genomes highlights ancient origins for complex intercellular communication.</title>
        <authorList>
            <person name="Heidel A.J."/>
            <person name="Lawal H.M."/>
            <person name="Felder M."/>
            <person name="Schilde C."/>
            <person name="Helps N.R."/>
            <person name="Tunggal B."/>
            <person name="Rivero F."/>
            <person name="John U."/>
            <person name="Schleicher M."/>
            <person name="Eichinger L."/>
            <person name="Platzer M."/>
            <person name="Noegel A.A."/>
            <person name="Schaap P."/>
            <person name="Gloeckner G."/>
        </authorList>
    </citation>
    <scope>NUCLEOTIDE SEQUENCE [LARGE SCALE GENOMIC DNA]</scope>
    <source>
        <strain evidence="7">ATCC 26659 / Pp 5 / PN500</strain>
    </source>
</reference>
<keyword evidence="7" id="KW-1185">Reference proteome</keyword>
<evidence type="ECO:0000256" key="2">
    <source>
        <dbReference type="ARBA" id="ARBA00022884"/>
    </source>
</evidence>
<feature type="compositionally biased region" description="Polar residues" evidence="4">
    <location>
        <begin position="344"/>
        <end position="353"/>
    </location>
</feature>
<dbReference type="GO" id="GO:0005737">
    <property type="term" value="C:cytoplasm"/>
    <property type="evidence" value="ECO:0007669"/>
    <property type="project" value="UniProtKB-ARBA"/>
</dbReference>
<feature type="compositionally biased region" description="Basic residues" evidence="4">
    <location>
        <begin position="382"/>
        <end position="401"/>
    </location>
</feature>
<feature type="domain" description="RRM" evidence="5">
    <location>
        <begin position="506"/>
        <end position="584"/>
    </location>
</feature>
<dbReference type="InterPro" id="IPR002343">
    <property type="entry name" value="Hud_Sxl_RNA"/>
</dbReference>
<dbReference type="InParanoid" id="D3BEK7"/>
<feature type="compositionally biased region" description="Basic residues" evidence="4">
    <location>
        <begin position="611"/>
        <end position="625"/>
    </location>
</feature>
<proteinExistence type="predicted"/>
<protein>
    <submittedName>
        <fullName evidence="6">RNA recognition motif-containing protein RRM</fullName>
    </submittedName>
</protein>
<feature type="compositionally biased region" description="Low complexity" evidence="4">
    <location>
        <begin position="372"/>
        <end position="381"/>
    </location>
</feature>
<dbReference type="Pfam" id="PF00076">
    <property type="entry name" value="RRM_1"/>
    <property type="match status" value="3"/>
</dbReference>
<gene>
    <name evidence="6" type="ORF">PPL_07171</name>
</gene>
<feature type="compositionally biased region" description="Polar residues" evidence="4">
    <location>
        <begin position="320"/>
        <end position="330"/>
    </location>
</feature>
<dbReference type="InterPro" id="IPR035979">
    <property type="entry name" value="RBD_domain_sf"/>
</dbReference>
<dbReference type="InterPro" id="IPR012677">
    <property type="entry name" value="Nucleotide-bd_a/b_plait_sf"/>
</dbReference>
<feature type="region of interest" description="Disordered" evidence="4">
    <location>
        <begin position="311"/>
        <end position="502"/>
    </location>
</feature>
<evidence type="ECO:0000256" key="4">
    <source>
        <dbReference type="SAM" id="MobiDB-lite"/>
    </source>
</evidence>
<feature type="compositionally biased region" description="Low complexity" evidence="4">
    <location>
        <begin position="404"/>
        <end position="477"/>
    </location>
</feature>
<evidence type="ECO:0000259" key="5">
    <source>
        <dbReference type="PROSITE" id="PS50102"/>
    </source>
</evidence>
<dbReference type="InterPro" id="IPR000504">
    <property type="entry name" value="RRM_dom"/>
</dbReference>
<dbReference type="SMART" id="SM00361">
    <property type="entry name" value="RRM_1"/>
    <property type="match status" value="3"/>
</dbReference>
<evidence type="ECO:0000313" key="6">
    <source>
        <dbReference type="EMBL" id="EFA80338.1"/>
    </source>
</evidence>
<comment type="caution">
    <text evidence="6">The sequence shown here is derived from an EMBL/GenBank/DDBJ whole genome shotgun (WGS) entry which is preliminary data.</text>
</comment>
<dbReference type="GO" id="GO:1990904">
    <property type="term" value="C:ribonucleoprotein complex"/>
    <property type="evidence" value="ECO:0007669"/>
    <property type="project" value="InterPro"/>
</dbReference>
<feature type="compositionally biased region" description="Polar residues" evidence="4">
    <location>
        <begin position="361"/>
        <end position="370"/>
    </location>
</feature>
<dbReference type="FunFam" id="3.30.70.330:FF:000383">
    <property type="entry name" value="Sex lethal, isoform D"/>
    <property type="match status" value="2"/>
</dbReference>
<feature type="compositionally biased region" description="Low complexity" evidence="4">
    <location>
        <begin position="1"/>
        <end position="34"/>
    </location>
</feature>
<dbReference type="PANTHER" id="PTHR48027">
    <property type="entry name" value="HETEROGENEOUS NUCLEAR RIBONUCLEOPROTEIN 87F-RELATED"/>
    <property type="match status" value="1"/>
</dbReference>
<evidence type="ECO:0000256" key="1">
    <source>
        <dbReference type="ARBA" id="ARBA00022737"/>
    </source>
</evidence>
<sequence length="640" mass="71215">MDVNQLNSKLTTTTTTTNNNNNNNFKTNNSNNNNLGQSTDSLDSILSSPGGSSSTQQSTSPDLLEKDQTNVFVKYLPNEYGDYELFTLFSPFGKVMSAKVMVDAKGNSYGYGFVRFSSPSESKKAIDNMDGFQLMHKKLLCRLSNLYSNCNNKYPSNNLFLKPLPATLSDDQLKELFSPFGEILECKVMIDQNGNSKLAGFVRFCNEADATKAMQAMNGTKMKDSPAPLVVKYADNEHQKSLRKQRKYSHFINPHPVNPYYNYVDHYLYFQVPQYYSFQDPNAPPIPIYPGQPNIYNTYYGTIPQYYHAPSSPESHLIGSPTSTTSTAPMNQGHHPAPLPNPSSPLFINQPSSPRSPPTVGLNTSMNQYTIPAPNSPTSNSKKSKQPHHHQQQQQQQHHHNKESSIAASASNASPPYSPPITSTSSSSSSTLNTPISNTPKRNTTSPTHHNQTPHNTHNQSSSSSTSYKNLNTSNTNVSPPPLINNSNSTSTTTTQSNVNNNSNDTNLFVFHLPGFVDDSYLYKLFSRFGPLQSVRVITDKDTGENKGYGFVKFQNKDDAITSLNEMNGLQVGQKYLKVKLKDKSTPPMPLLSTPSTTTTTTTTTTTNTRQQHHNNNHNHNHNHQQHNVTSNEKRQLHHH</sequence>
<dbReference type="InterPro" id="IPR003954">
    <property type="entry name" value="RRM_euk-type"/>
</dbReference>
<feature type="domain" description="RRM" evidence="5">
    <location>
        <begin position="157"/>
        <end position="236"/>
    </location>
</feature>
<keyword evidence="2 3" id="KW-0694">RNA-binding</keyword>
<name>D3BEK7_HETP5</name>
<evidence type="ECO:0000256" key="3">
    <source>
        <dbReference type="PROSITE-ProRule" id="PRU00176"/>
    </source>
</evidence>
<dbReference type="RefSeq" id="XP_020432458.1">
    <property type="nucleotide sequence ID" value="XM_020578010.1"/>
</dbReference>
<dbReference type="Gene3D" id="3.30.70.330">
    <property type="match status" value="3"/>
</dbReference>
<dbReference type="FunCoup" id="D3BEK7">
    <property type="interactions" value="1"/>
</dbReference>
<feature type="compositionally biased region" description="Low complexity" evidence="4">
    <location>
        <begin position="41"/>
        <end position="62"/>
    </location>
</feature>
<organism evidence="6 7">
    <name type="scientific">Heterostelium pallidum (strain ATCC 26659 / Pp 5 / PN500)</name>
    <name type="common">Cellular slime mold</name>
    <name type="synonym">Polysphondylium pallidum</name>
    <dbReference type="NCBI Taxonomy" id="670386"/>
    <lineage>
        <taxon>Eukaryota</taxon>
        <taxon>Amoebozoa</taxon>
        <taxon>Evosea</taxon>
        <taxon>Eumycetozoa</taxon>
        <taxon>Dictyostelia</taxon>
        <taxon>Acytosteliales</taxon>
        <taxon>Acytosteliaceae</taxon>
        <taxon>Heterostelium</taxon>
    </lineage>
</organism>
<dbReference type="SUPFAM" id="SSF54928">
    <property type="entry name" value="RNA-binding domain, RBD"/>
    <property type="match status" value="2"/>
</dbReference>
<dbReference type="OMA" id="ILECKVM"/>
<dbReference type="GeneID" id="31362652"/>
<evidence type="ECO:0000313" key="7">
    <source>
        <dbReference type="Proteomes" id="UP000001396"/>
    </source>
</evidence>
<feature type="region of interest" description="Disordered" evidence="4">
    <location>
        <begin position="583"/>
        <end position="640"/>
    </location>
</feature>
<dbReference type="AlphaFoldDB" id="D3BEK7"/>
<accession>D3BEK7</accession>
<dbReference type="EMBL" id="ADBJ01000031">
    <property type="protein sequence ID" value="EFA80338.1"/>
    <property type="molecule type" value="Genomic_DNA"/>
</dbReference>
<dbReference type="InterPro" id="IPR052462">
    <property type="entry name" value="SLIRP/GR-RBP-like"/>
</dbReference>
<dbReference type="STRING" id="670386.D3BEK7"/>
<feature type="compositionally biased region" description="Low complexity" evidence="4">
    <location>
        <begin position="591"/>
        <end position="610"/>
    </location>
</feature>
<keyword evidence="1" id="KW-0677">Repeat</keyword>
<dbReference type="SMART" id="SM00360">
    <property type="entry name" value="RRM"/>
    <property type="match status" value="3"/>
</dbReference>
<feature type="domain" description="RRM" evidence="5">
    <location>
        <begin position="69"/>
        <end position="146"/>
    </location>
</feature>
<dbReference type="GO" id="GO:0003729">
    <property type="term" value="F:mRNA binding"/>
    <property type="evidence" value="ECO:0007669"/>
    <property type="project" value="UniProtKB-ARBA"/>
</dbReference>
<dbReference type="GO" id="GO:0009967">
    <property type="term" value="P:positive regulation of signal transduction"/>
    <property type="evidence" value="ECO:0007669"/>
    <property type="project" value="UniProtKB-ARBA"/>
</dbReference>